<feature type="domain" description="DUF1559" evidence="1">
    <location>
        <begin position="30"/>
        <end position="96"/>
    </location>
</feature>
<dbReference type="Pfam" id="PF07596">
    <property type="entry name" value="SBP_bac_10"/>
    <property type="match status" value="1"/>
</dbReference>
<organism evidence="2 3">
    <name type="scientific">Botrimarina hoheduenensis</name>
    <dbReference type="NCBI Taxonomy" id="2528000"/>
    <lineage>
        <taxon>Bacteria</taxon>
        <taxon>Pseudomonadati</taxon>
        <taxon>Planctomycetota</taxon>
        <taxon>Planctomycetia</taxon>
        <taxon>Pirellulales</taxon>
        <taxon>Lacipirellulaceae</taxon>
        <taxon>Botrimarina</taxon>
    </lineage>
</organism>
<reference evidence="2 3" key="1">
    <citation type="submission" date="2019-02" db="EMBL/GenBank/DDBJ databases">
        <title>Deep-cultivation of Planctomycetes and their phenomic and genomic characterization uncovers novel biology.</title>
        <authorList>
            <person name="Wiegand S."/>
            <person name="Jogler M."/>
            <person name="Boedeker C."/>
            <person name="Pinto D."/>
            <person name="Vollmers J."/>
            <person name="Rivas-Marin E."/>
            <person name="Kohn T."/>
            <person name="Peeters S.H."/>
            <person name="Heuer A."/>
            <person name="Rast P."/>
            <person name="Oberbeckmann S."/>
            <person name="Bunk B."/>
            <person name="Jeske O."/>
            <person name="Meyerdierks A."/>
            <person name="Storesund J.E."/>
            <person name="Kallscheuer N."/>
            <person name="Luecker S."/>
            <person name="Lage O.M."/>
            <person name="Pohl T."/>
            <person name="Merkel B.J."/>
            <person name="Hornburger P."/>
            <person name="Mueller R.-W."/>
            <person name="Bruemmer F."/>
            <person name="Labrenz M."/>
            <person name="Spormann A.M."/>
            <person name="Op Den Camp H."/>
            <person name="Overmann J."/>
            <person name="Amann R."/>
            <person name="Jetten M.S.M."/>
            <person name="Mascher T."/>
            <person name="Medema M.H."/>
            <person name="Devos D.P."/>
            <person name="Kaster A.-K."/>
            <person name="Ovreas L."/>
            <person name="Rohde M."/>
            <person name="Galperin M.Y."/>
            <person name="Jogler C."/>
        </authorList>
    </citation>
    <scope>NUCLEOTIDE SEQUENCE [LARGE SCALE GENOMIC DNA]</scope>
    <source>
        <strain evidence="2 3">Pla111</strain>
    </source>
</reference>
<gene>
    <name evidence="2" type="ORF">Pla111_21840</name>
</gene>
<dbReference type="SUPFAM" id="SSF54523">
    <property type="entry name" value="Pili subunits"/>
    <property type="match status" value="1"/>
</dbReference>
<name>A0A5C5VXR9_9BACT</name>
<dbReference type="OrthoDB" id="258730at2"/>
<comment type="caution">
    <text evidence="2">The sequence shown here is derived from an EMBL/GenBank/DDBJ whole genome shotgun (WGS) entry which is preliminary data.</text>
</comment>
<dbReference type="InterPro" id="IPR011453">
    <property type="entry name" value="DUF1559"/>
</dbReference>
<protein>
    <recommendedName>
        <fullName evidence="1">DUF1559 domain-containing protein</fullName>
    </recommendedName>
</protein>
<evidence type="ECO:0000313" key="2">
    <source>
        <dbReference type="EMBL" id="TWT43234.1"/>
    </source>
</evidence>
<dbReference type="NCBIfam" id="TIGR02532">
    <property type="entry name" value="IV_pilin_GFxxxE"/>
    <property type="match status" value="1"/>
</dbReference>
<evidence type="ECO:0000313" key="3">
    <source>
        <dbReference type="Proteomes" id="UP000318995"/>
    </source>
</evidence>
<dbReference type="Gene3D" id="3.30.700.10">
    <property type="entry name" value="Glycoprotein, Type 4 Pilin"/>
    <property type="match status" value="1"/>
</dbReference>
<keyword evidence="3" id="KW-1185">Reference proteome</keyword>
<accession>A0A5C5VXR9</accession>
<dbReference type="InterPro" id="IPR045584">
    <property type="entry name" value="Pilin-like"/>
</dbReference>
<dbReference type="PANTHER" id="PTHR30093:SF2">
    <property type="entry name" value="TYPE II SECRETION SYSTEM PROTEIN H"/>
    <property type="match status" value="1"/>
</dbReference>
<proteinExistence type="predicted"/>
<dbReference type="RefSeq" id="WP_146574196.1">
    <property type="nucleotide sequence ID" value="NZ_SJPH01000004.1"/>
</dbReference>
<sequence>MRRTAFTLVELLVVIAIIGILVALLLPAVQAARSSARRMQCVNNLKQIGLGIQMFVDTHDGRWPQLEGHIDTENLPSGVVSTRDLSWIETLRPYTESVDSVRLCPEHGDRIEGVVRSTRRQEDASGAVIDDGDDRREVVTSYALNGYLREKLPTAHPNPAVAAALERKEAGVVDSYHKLRETCKTMVVVEATTAAIAANYDHVHSYEWFSSTNLNNNGPAQRAVWKTVAGDQNDPALYPGELAVDRHPGGVANYLYACGRVDAIAQDQIAEWCDAGFNFAIPPQ</sequence>
<dbReference type="Proteomes" id="UP000318995">
    <property type="component" value="Unassembled WGS sequence"/>
</dbReference>
<dbReference type="InterPro" id="IPR012902">
    <property type="entry name" value="N_methyl_site"/>
</dbReference>
<dbReference type="PANTHER" id="PTHR30093">
    <property type="entry name" value="GENERAL SECRETION PATHWAY PROTEIN G"/>
    <property type="match status" value="1"/>
</dbReference>
<dbReference type="Pfam" id="PF07963">
    <property type="entry name" value="N_methyl"/>
    <property type="match status" value="1"/>
</dbReference>
<dbReference type="EMBL" id="SJPH01000004">
    <property type="protein sequence ID" value="TWT43234.1"/>
    <property type="molecule type" value="Genomic_DNA"/>
</dbReference>
<dbReference type="AlphaFoldDB" id="A0A5C5VXR9"/>
<evidence type="ECO:0000259" key="1">
    <source>
        <dbReference type="Pfam" id="PF07596"/>
    </source>
</evidence>